<dbReference type="SMART" id="SM00032">
    <property type="entry name" value="CCP"/>
    <property type="match status" value="2"/>
</dbReference>
<protein>
    <submittedName>
        <fullName evidence="14">DAF factor</fullName>
    </submittedName>
</protein>
<dbReference type="Gene3D" id="2.10.70.10">
    <property type="entry name" value="Complement Module, domain 1"/>
    <property type="match status" value="3"/>
</dbReference>
<feature type="non-terminal residue" evidence="14">
    <location>
        <position position="161"/>
    </location>
</feature>
<evidence type="ECO:0000313" key="15">
    <source>
        <dbReference type="Proteomes" id="UP000586671"/>
    </source>
</evidence>
<evidence type="ECO:0000256" key="6">
    <source>
        <dbReference type="ARBA" id="ARBA00022859"/>
    </source>
</evidence>
<evidence type="ECO:0000256" key="1">
    <source>
        <dbReference type="ARBA" id="ARBA00004370"/>
    </source>
</evidence>
<evidence type="ECO:0000256" key="12">
    <source>
        <dbReference type="PROSITE-ProRule" id="PRU00302"/>
    </source>
</evidence>
<evidence type="ECO:0000256" key="3">
    <source>
        <dbReference type="ARBA" id="ARBA00022588"/>
    </source>
</evidence>
<organism evidence="14 15">
    <name type="scientific">Dromas ardeola</name>
    <dbReference type="NCBI Taxonomy" id="458190"/>
    <lineage>
        <taxon>Eukaryota</taxon>
        <taxon>Metazoa</taxon>
        <taxon>Chordata</taxon>
        <taxon>Craniata</taxon>
        <taxon>Vertebrata</taxon>
        <taxon>Euteleostomi</taxon>
        <taxon>Archelosauria</taxon>
        <taxon>Archosauria</taxon>
        <taxon>Dinosauria</taxon>
        <taxon>Saurischia</taxon>
        <taxon>Theropoda</taxon>
        <taxon>Coelurosauria</taxon>
        <taxon>Aves</taxon>
        <taxon>Neognathae</taxon>
        <taxon>Neoaves</taxon>
        <taxon>Charadriiformes</taxon>
        <taxon>Dromadidae</taxon>
        <taxon>Dromas</taxon>
    </lineage>
</organism>
<dbReference type="PROSITE" id="PS50923">
    <property type="entry name" value="SUSHI"/>
    <property type="match status" value="2"/>
</dbReference>
<keyword evidence="5" id="KW-0677">Repeat</keyword>
<dbReference type="GO" id="GO:0006958">
    <property type="term" value="P:complement activation, classical pathway"/>
    <property type="evidence" value="ECO:0007669"/>
    <property type="project" value="UniProtKB-KW"/>
</dbReference>
<feature type="domain" description="Sushi" evidence="13">
    <location>
        <begin position="65"/>
        <end position="129"/>
    </location>
</feature>
<keyword evidence="9" id="KW-1015">Disulfide bond</keyword>
<dbReference type="EMBL" id="VYZM01003187">
    <property type="protein sequence ID" value="NWU47915.1"/>
    <property type="molecule type" value="Genomic_DNA"/>
</dbReference>
<dbReference type="GO" id="GO:0045087">
    <property type="term" value="P:innate immune response"/>
    <property type="evidence" value="ECO:0007669"/>
    <property type="project" value="UniProtKB-KW"/>
</dbReference>
<name>A0A7K5X4V4_9CHAR</name>
<comment type="caution">
    <text evidence="12">Lacks conserved residue(s) required for the propagation of feature annotation.</text>
</comment>
<dbReference type="Pfam" id="PF00084">
    <property type="entry name" value="Sushi"/>
    <property type="match status" value="2"/>
</dbReference>
<dbReference type="Proteomes" id="UP000586671">
    <property type="component" value="Unassembled WGS sequence"/>
</dbReference>
<evidence type="ECO:0000256" key="2">
    <source>
        <dbReference type="ARBA" id="ARBA00010908"/>
    </source>
</evidence>
<dbReference type="InterPro" id="IPR050350">
    <property type="entry name" value="Compl-Cell_Adhes-Reg"/>
</dbReference>
<comment type="similarity">
    <text evidence="2">Belongs to the receptors of complement activation (RCA) family.</text>
</comment>
<evidence type="ECO:0000256" key="5">
    <source>
        <dbReference type="ARBA" id="ARBA00022737"/>
    </source>
</evidence>
<dbReference type="AlphaFoldDB" id="A0A7K5X4V4"/>
<keyword evidence="3" id="KW-0399">Innate immunity</keyword>
<feature type="non-terminal residue" evidence="14">
    <location>
        <position position="1"/>
    </location>
</feature>
<dbReference type="PANTHER" id="PTHR19325">
    <property type="entry name" value="COMPLEMENT COMPONENT-RELATED SUSHI DOMAIN-CONTAINING"/>
    <property type="match status" value="1"/>
</dbReference>
<comment type="function">
    <text evidence="11">This protein recognizes C4b and C3b fragments that condense with cell-surface hydroxyl or amino groups when nascent C4b and C3b are locally generated during C4 and c3 activation. Interaction of daf with cell-associated C4b and C3b polypeptides interferes with their ability to catalyze the conversion of C2 and factor B to enzymatically active C2a and Bb and thereby prevents the formation of C4b2a and C3bBb, the amplification convertases of the complement cascade. Inhibits complement activation by destabilizing and preventing the formation of C3 and C5 convertases, which prevents complement damage.</text>
</comment>
<evidence type="ECO:0000256" key="4">
    <source>
        <dbReference type="ARBA" id="ARBA00022659"/>
    </source>
</evidence>
<comment type="caution">
    <text evidence="14">The sequence shown here is derived from an EMBL/GenBank/DDBJ whole genome shotgun (WGS) entry which is preliminary data.</text>
</comment>
<keyword evidence="7" id="KW-0180">Complement pathway</keyword>
<evidence type="ECO:0000256" key="11">
    <source>
        <dbReference type="ARBA" id="ARBA00045541"/>
    </source>
</evidence>
<dbReference type="PANTHER" id="PTHR19325:SF317">
    <property type="entry name" value="COMPLEMENT DECAY-ACCELERATING FACTOR"/>
    <property type="match status" value="1"/>
</dbReference>
<evidence type="ECO:0000259" key="13">
    <source>
        <dbReference type="PROSITE" id="PS50923"/>
    </source>
</evidence>
<keyword evidence="8" id="KW-0472">Membrane</keyword>
<evidence type="ECO:0000256" key="10">
    <source>
        <dbReference type="ARBA" id="ARBA00023180"/>
    </source>
</evidence>
<proteinExistence type="inferred from homology"/>
<accession>A0A7K5X4V4</accession>
<keyword evidence="4 12" id="KW-0768">Sushi</keyword>
<feature type="domain" description="Sushi" evidence="13">
    <location>
        <begin position="1"/>
        <end position="64"/>
    </location>
</feature>
<sequence>GDCGPLPDIKHAEPSQDARHLESFSVGSKVTYRCVAGYIKRPLLSDTIQCLANSQWSNLPEFCGRTCLSPPRVVFARISKEDETQNFYTIGVTVKYICRPGFENTTDQVPTSTCRDNLTWSEVPELCQRKSCGIPANPEHGKVITNDYLFGAKADVVCNHG</sequence>
<evidence type="ECO:0000256" key="7">
    <source>
        <dbReference type="ARBA" id="ARBA00022875"/>
    </source>
</evidence>
<dbReference type="SUPFAM" id="SSF57535">
    <property type="entry name" value="Complement control module/SCR domain"/>
    <property type="match status" value="2"/>
</dbReference>
<evidence type="ECO:0000313" key="14">
    <source>
        <dbReference type="EMBL" id="NWU47915.1"/>
    </source>
</evidence>
<keyword evidence="10" id="KW-0325">Glycoprotein</keyword>
<dbReference type="GO" id="GO:0016020">
    <property type="term" value="C:membrane"/>
    <property type="evidence" value="ECO:0007669"/>
    <property type="project" value="UniProtKB-SubCell"/>
</dbReference>
<comment type="subcellular location">
    <subcellularLocation>
        <location evidence="1">Membrane</location>
    </subcellularLocation>
</comment>
<keyword evidence="15" id="KW-1185">Reference proteome</keyword>
<evidence type="ECO:0000256" key="8">
    <source>
        <dbReference type="ARBA" id="ARBA00023136"/>
    </source>
</evidence>
<dbReference type="CDD" id="cd00033">
    <property type="entry name" value="CCP"/>
    <property type="match status" value="2"/>
</dbReference>
<keyword evidence="6" id="KW-0391">Immunity</keyword>
<evidence type="ECO:0000256" key="9">
    <source>
        <dbReference type="ARBA" id="ARBA00023157"/>
    </source>
</evidence>
<reference evidence="14 15" key="1">
    <citation type="submission" date="2019-09" db="EMBL/GenBank/DDBJ databases">
        <title>Bird 10,000 Genomes (B10K) Project - Family phase.</title>
        <authorList>
            <person name="Zhang G."/>
        </authorList>
    </citation>
    <scope>NUCLEOTIDE SEQUENCE [LARGE SCALE GENOMIC DNA]</scope>
    <source>
        <strain evidence="14">B10K-DU-012-55</strain>
        <tissue evidence="14">Muscle</tissue>
    </source>
</reference>
<dbReference type="InterPro" id="IPR035976">
    <property type="entry name" value="Sushi/SCR/CCP_sf"/>
</dbReference>
<gene>
    <name evidence="14" type="primary">Cd55_0</name>
    <name evidence="14" type="ORF">DROARD_R13201</name>
</gene>
<dbReference type="InterPro" id="IPR000436">
    <property type="entry name" value="Sushi_SCR_CCP_dom"/>
</dbReference>